<evidence type="ECO:0000313" key="6">
    <source>
        <dbReference type="EMBL" id="MDR6842147.1"/>
    </source>
</evidence>
<accession>A0ABU1RTP8</accession>
<evidence type="ECO:0000259" key="5">
    <source>
        <dbReference type="PROSITE" id="PS51007"/>
    </source>
</evidence>
<organism evidence="6 7">
    <name type="scientific">Pseudoxanthomonas sacheonensis</name>
    <dbReference type="NCBI Taxonomy" id="443615"/>
    <lineage>
        <taxon>Bacteria</taxon>
        <taxon>Pseudomonadati</taxon>
        <taxon>Pseudomonadota</taxon>
        <taxon>Gammaproteobacteria</taxon>
        <taxon>Lysobacterales</taxon>
        <taxon>Lysobacteraceae</taxon>
        <taxon>Pseudoxanthomonas</taxon>
    </lineage>
</organism>
<evidence type="ECO:0000256" key="2">
    <source>
        <dbReference type="ARBA" id="ARBA00022723"/>
    </source>
</evidence>
<name>A0ABU1RTP8_9GAMM</name>
<comment type="caution">
    <text evidence="6">The sequence shown here is derived from an EMBL/GenBank/DDBJ whole genome shotgun (WGS) entry which is preliminary data.</text>
</comment>
<dbReference type="Pfam" id="PF13442">
    <property type="entry name" value="Cytochrome_CBB3"/>
    <property type="match status" value="1"/>
</dbReference>
<protein>
    <submittedName>
        <fullName evidence="6">Cytochrome c553</fullName>
    </submittedName>
</protein>
<dbReference type="Pfam" id="PF00034">
    <property type="entry name" value="Cytochrom_C"/>
    <property type="match status" value="1"/>
</dbReference>
<dbReference type="InterPro" id="IPR009056">
    <property type="entry name" value="Cyt_c-like_dom"/>
</dbReference>
<dbReference type="PANTHER" id="PTHR35008:SF4">
    <property type="entry name" value="BLL4482 PROTEIN"/>
    <property type="match status" value="1"/>
</dbReference>
<evidence type="ECO:0000313" key="7">
    <source>
        <dbReference type="Proteomes" id="UP001254759"/>
    </source>
</evidence>
<feature type="domain" description="Cytochrome c" evidence="5">
    <location>
        <begin position="51"/>
        <end position="150"/>
    </location>
</feature>
<sequence>MSPTLKRILKRSIIVVALLAVAACLAVFALSQQRLQRDYRISVSLPPPRAALADEGAKLARSRGCADCHGDDFGGKVLLDQMPFARIVGTNLTPGKIALGPARSHERFHRALHHGVDMHSRPLLMMPSAEFTHLSAHEIEALSAYLAGMPQVERVLPKSAMGPLARAMLVGGKLDGFLSAETIDHGKPAVAHAPPLGTLAYGEHAAQLCTGCHRADFGGGAMSHGGPDAPAAANLTAHASGLGAWTEADFIAAMRTGTRPDGSGIDGAYMPWRAVGQASDQELHSIWIYLRSRAPVERQTRSRD</sequence>
<keyword evidence="3 4" id="KW-0408">Iron</keyword>
<keyword evidence="2 4" id="KW-0479">Metal-binding</keyword>
<dbReference type="RefSeq" id="WP_310093609.1">
    <property type="nucleotide sequence ID" value="NZ_JAVDTT010000002.1"/>
</dbReference>
<feature type="domain" description="Cytochrome c" evidence="5">
    <location>
        <begin position="181"/>
        <end position="294"/>
    </location>
</feature>
<proteinExistence type="predicted"/>
<dbReference type="InterPro" id="IPR051459">
    <property type="entry name" value="Cytochrome_c-type_DH"/>
</dbReference>
<dbReference type="SUPFAM" id="SSF46626">
    <property type="entry name" value="Cytochrome c"/>
    <property type="match status" value="2"/>
</dbReference>
<evidence type="ECO:0000256" key="4">
    <source>
        <dbReference type="PROSITE-ProRule" id="PRU00433"/>
    </source>
</evidence>
<dbReference type="Gene3D" id="1.10.760.10">
    <property type="entry name" value="Cytochrome c-like domain"/>
    <property type="match status" value="2"/>
</dbReference>
<gene>
    <name evidence="6" type="ORF">J2W94_002432</name>
</gene>
<dbReference type="PANTHER" id="PTHR35008">
    <property type="entry name" value="BLL4482 PROTEIN-RELATED"/>
    <property type="match status" value="1"/>
</dbReference>
<dbReference type="PROSITE" id="PS51257">
    <property type="entry name" value="PROKAR_LIPOPROTEIN"/>
    <property type="match status" value="1"/>
</dbReference>
<dbReference type="Proteomes" id="UP001254759">
    <property type="component" value="Unassembled WGS sequence"/>
</dbReference>
<reference evidence="6 7" key="1">
    <citation type="submission" date="2023-07" db="EMBL/GenBank/DDBJ databases">
        <title>Sorghum-associated microbial communities from plants grown in Nebraska, USA.</title>
        <authorList>
            <person name="Schachtman D."/>
        </authorList>
    </citation>
    <scope>NUCLEOTIDE SEQUENCE [LARGE SCALE GENOMIC DNA]</scope>
    <source>
        <strain evidence="6 7">BE107</strain>
    </source>
</reference>
<keyword evidence="1 4" id="KW-0349">Heme</keyword>
<dbReference type="EMBL" id="JAVDTT010000002">
    <property type="protein sequence ID" value="MDR6842147.1"/>
    <property type="molecule type" value="Genomic_DNA"/>
</dbReference>
<dbReference type="PROSITE" id="PS51007">
    <property type="entry name" value="CYTC"/>
    <property type="match status" value="2"/>
</dbReference>
<dbReference type="InterPro" id="IPR036909">
    <property type="entry name" value="Cyt_c-like_dom_sf"/>
</dbReference>
<keyword evidence="7" id="KW-1185">Reference proteome</keyword>
<evidence type="ECO:0000256" key="1">
    <source>
        <dbReference type="ARBA" id="ARBA00022617"/>
    </source>
</evidence>
<evidence type="ECO:0000256" key="3">
    <source>
        <dbReference type="ARBA" id="ARBA00023004"/>
    </source>
</evidence>